<comment type="caution">
    <text evidence="1">The sequence shown here is derived from an EMBL/GenBank/DDBJ whole genome shotgun (WGS) entry which is preliminary data.</text>
</comment>
<keyword evidence="1" id="KW-0548">Nucleotidyltransferase</keyword>
<dbReference type="InterPro" id="IPR027417">
    <property type="entry name" value="P-loop_NTPase"/>
</dbReference>
<dbReference type="EC" id="2.7.7.7" evidence="1"/>
<dbReference type="Proteomes" id="UP000228762">
    <property type="component" value="Unassembled WGS sequence"/>
</dbReference>
<keyword evidence="1" id="KW-0808">Transferase</keyword>
<gene>
    <name evidence="1" type="ORF">COW57_01045</name>
</gene>
<proteinExistence type="predicted"/>
<reference evidence="2" key="1">
    <citation type="submission" date="2017-09" db="EMBL/GenBank/DDBJ databases">
        <title>Depth-based differentiation of microbial function through sediment-hosted aquifers and enrichment of novel symbionts in the deep terrestrial subsurface.</title>
        <authorList>
            <person name="Probst A.J."/>
            <person name="Ladd B."/>
            <person name="Jarett J.K."/>
            <person name="Geller-Mcgrath D.E."/>
            <person name="Sieber C.M.K."/>
            <person name="Emerson J.B."/>
            <person name="Anantharaman K."/>
            <person name="Thomas B.C."/>
            <person name="Malmstrom R."/>
            <person name="Stieglmeier M."/>
            <person name="Klingl A."/>
            <person name="Woyke T."/>
            <person name="Ryan C.M."/>
            <person name="Banfield J.F."/>
        </authorList>
    </citation>
    <scope>NUCLEOTIDE SEQUENCE [LARGE SCALE GENOMIC DNA]</scope>
</reference>
<accession>A0A2M7EKS9</accession>
<dbReference type="GO" id="GO:0006261">
    <property type="term" value="P:DNA-templated DNA replication"/>
    <property type="evidence" value="ECO:0007669"/>
    <property type="project" value="TreeGrafter"/>
</dbReference>
<dbReference type="SUPFAM" id="SSF52540">
    <property type="entry name" value="P-loop containing nucleoside triphosphate hydrolases"/>
    <property type="match status" value="1"/>
</dbReference>
<dbReference type="CDD" id="cd00009">
    <property type="entry name" value="AAA"/>
    <property type="match status" value="1"/>
</dbReference>
<dbReference type="PANTHER" id="PTHR11669">
    <property type="entry name" value="REPLICATION FACTOR C / DNA POLYMERASE III GAMMA-TAU SUBUNIT"/>
    <property type="match status" value="1"/>
</dbReference>
<dbReference type="Pfam" id="PF13177">
    <property type="entry name" value="DNA_pol3_delta2"/>
    <property type="match status" value="1"/>
</dbReference>
<dbReference type="Gene3D" id="3.40.50.300">
    <property type="entry name" value="P-loop containing nucleotide triphosphate hydrolases"/>
    <property type="match status" value="1"/>
</dbReference>
<dbReference type="GO" id="GO:0003887">
    <property type="term" value="F:DNA-directed DNA polymerase activity"/>
    <property type="evidence" value="ECO:0007669"/>
    <property type="project" value="UniProtKB-EC"/>
</dbReference>
<feature type="non-terminal residue" evidence="1">
    <location>
        <position position="170"/>
    </location>
</feature>
<dbReference type="AlphaFoldDB" id="A0A2M7EKS9"/>
<sequence length="170" mass="19015">MYYLKYRPHTIEELDNTKPRETIHSILKSKGLPHAFLFIGHKGTGKTSTARIFAKSVNCLSNAYAGKGKSIEPCNMCVNCKSIDKSSFSDVTEMDAASNRGINEIKELIRETSLMPMAGKYRVYIIDEAHMITNDGFNALLKTLEEPPETVIFILATTNLEKVPKTIVSR</sequence>
<dbReference type="PANTHER" id="PTHR11669:SF0">
    <property type="entry name" value="PROTEIN STICHEL-LIKE 2"/>
    <property type="match status" value="1"/>
</dbReference>
<organism evidence="1 2">
    <name type="scientific">Candidatus Roizmanbacteria bacterium CG17_big_fil_post_rev_8_21_14_2_50_39_7</name>
    <dbReference type="NCBI Taxonomy" id="1974858"/>
    <lineage>
        <taxon>Bacteria</taxon>
        <taxon>Candidatus Roizmaniibacteriota</taxon>
    </lineage>
</organism>
<evidence type="ECO:0000313" key="2">
    <source>
        <dbReference type="Proteomes" id="UP000228762"/>
    </source>
</evidence>
<dbReference type="EMBL" id="PFEV01000049">
    <property type="protein sequence ID" value="PIV71166.1"/>
    <property type="molecule type" value="Genomic_DNA"/>
</dbReference>
<protein>
    <submittedName>
        <fullName evidence="1">DNA polymerase III subunit gamma/tau</fullName>
        <ecNumber evidence="1">2.7.7.7</ecNumber>
    </submittedName>
</protein>
<dbReference type="InterPro" id="IPR050238">
    <property type="entry name" value="DNA_Rep/Repair_Clamp_Loader"/>
</dbReference>
<name>A0A2M7EKS9_9BACT</name>
<evidence type="ECO:0000313" key="1">
    <source>
        <dbReference type="EMBL" id="PIV71166.1"/>
    </source>
</evidence>